<evidence type="ECO:0000256" key="9">
    <source>
        <dbReference type="ARBA" id="ARBA00060970"/>
    </source>
</evidence>
<comment type="subcellular location">
    <subcellularLocation>
        <location evidence="10">Cytoplasm</location>
    </subcellularLocation>
</comment>
<dbReference type="NCBIfam" id="TIGR00508">
    <property type="entry name" value="bioA"/>
    <property type="match status" value="1"/>
</dbReference>
<accession>A0A5C8NID0</accession>
<comment type="caution">
    <text evidence="11">The sequence shown here is derived from an EMBL/GenBank/DDBJ whole genome shotgun (WGS) entry which is preliminary data.</text>
</comment>
<keyword evidence="7 10" id="KW-0663">Pyridoxal phosphate</keyword>
<dbReference type="EC" id="2.6.1.62" evidence="10"/>
<keyword evidence="10" id="KW-0963">Cytoplasm</keyword>
<feature type="binding site" evidence="10">
    <location>
        <begin position="93"/>
        <end position="94"/>
    </location>
    <ligand>
        <name>pyridoxal 5'-phosphate</name>
        <dbReference type="ChEBI" id="CHEBI:597326"/>
    </ligand>
</feature>
<keyword evidence="12" id="KW-1185">Reference proteome</keyword>
<comment type="function">
    <text evidence="10">Catalyzes the transfer of the alpha-amino group from S-adenosyl-L-methionine (SAM) to 7-keto-8-aminopelargonic acid (KAPA) to form 7,8-diaminopelargonic acid (DAPA). It is the only aminotransferase known to utilize SAM as an amino donor.</text>
</comment>
<evidence type="ECO:0000256" key="7">
    <source>
        <dbReference type="ARBA" id="ARBA00022898"/>
    </source>
</evidence>
<comment type="similarity">
    <text evidence="9 10">Belongs to the class-III pyridoxal-phosphate-dependent aminotransferase family. BioA subfamily.</text>
</comment>
<dbReference type="NCBIfam" id="NF004624">
    <property type="entry name" value="PRK05964.1"/>
    <property type="match status" value="1"/>
</dbReference>
<feature type="binding site" evidence="10">
    <location>
        <position position="226"/>
    </location>
    <ligand>
        <name>pyridoxal 5'-phosphate</name>
        <dbReference type="ChEBI" id="CHEBI:597326"/>
    </ligand>
</feature>
<proteinExistence type="inferred from homology"/>
<dbReference type="GO" id="GO:0004015">
    <property type="term" value="F:adenosylmethionine-8-amino-7-oxononanoate transaminase activity"/>
    <property type="evidence" value="ECO:0007669"/>
    <property type="project" value="UniProtKB-UniRule"/>
</dbReference>
<comment type="pathway">
    <text evidence="2 10">Cofactor biosynthesis; biotin biosynthesis; 7,8-diaminononanoate from 8-amino-7-oxononanoate (SAM route): step 1/1.</text>
</comment>
<dbReference type="Gene3D" id="3.90.1150.10">
    <property type="entry name" value="Aspartate Aminotransferase, domain 1"/>
    <property type="match status" value="1"/>
</dbReference>
<evidence type="ECO:0000256" key="6">
    <source>
        <dbReference type="ARBA" id="ARBA00022756"/>
    </source>
</evidence>
<dbReference type="InterPro" id="IPR015424">
    <property type="entry name" value="PyrdxlP-dep_Trfase"/>
</dbReference>
<feature type="binding site" evidence="10">
    <location>
        <position position="255"/>
    </location>
    <ligand>
        <name>substrate</name>
    </ligand>
</feature>
<dbReference type="GO" id="GO:0005737">
    <property type="term" value="C:cytoplasm"/>
    <property type="evidence" value="ECO:0007669"/>
    <property type="project" value="UniProtKB-SubCell"/>
</dbReference>
<dbReference type="GO" id="GO:0009102">
    <property type="term" value="P:biotin biosynthetic process"/>
    <property type="evidence" value="ECO:0007669"/>
    <property type="project" value="UniProtKB-UniRule"/>
</dbReference>
<dbReference type="HAMAP" id="MF_00834">
    <property type="entry name" value="BioA"/>
    <property type="match status" value="1"/>
</dbReference>
<keyword evidence="6 10" id="KW-0093">Biotin biosynthesis</keyword>
<evidence type="ECO:0000256" key="10">
    <source>
        <dbReference type="HAMAP-Rule" id="MF_00834"/>
    </source>
</evidence>
<dbReference type="PANTHER" id="PTHR42684:SF17">
    <property type="entry name" value="ADENOSYLMETHIONINE-8-AMINO-7-OXONONANOATE AMINOTRANSFERASE"/>
    <property type="match status" value="1"/>
</dbReference>
<evidence type="ECO:0000256" key="4">
    <source>
        <dbReference type="ARBA" id="ARBA00022679"/>
    </source>
</evidence>
<evidence type="ECO:0000256" key="8">
    <source>
        <dbReference type="ARBA" id="ARBA00048449"/>
    </source>
</evidence>
<evidence type="ECO:0000256" key="5">
    <source>
        <dbReference type="ARBA" id="ARBA00022691"/>
    </source>
</evidence>
<evidence type="ECO:0000313" key="12">
    <source>
        <dbReference type="Proteomes" id="UP000321571"/>
    </source>
</evidence>
<dbReference type="Gene3D" id="3.40.640.10">
    <property type="entry name" value="Type I PLP-dependent aspartate aminotransferase-like (Major domain)"/>
    <property type="match status" value="1"/>
</dbReference>
<dbReference type="PANTHER" id="PTHR42684">
    <property type="entry name" value="ADENOSYLMETHIONINE-8-AMINO-7-OXONONANOATE AMINOTRANSFERASE"/>
    <property type="match status" value="1"/>
</dbReference>
<gene>
    <name evidence="10" type="primary">bioA</name>
    <name evidence="11" type="ORF">FHP06_09345</name>
</gene>
<comment type="subunit">
    <text evidence="10">Homodimer.</text>
</comment>
<reference evidence="11 12" key="1">
    <citation type="submission" date="2019-06" db="EMBL/GenBank/DDBJ databases">
        <title>Aeromicrobium sp. nov., isolated from a maize field.</title>
        <authorList>
            <person name="Lin S.-Y."/>
            <person name="Tsai C.-F."/>
            <person name="Young C.-C."/>
        </authorList>
    </citation>
    <scope>NUCLEOTIDE SEQUENCE [LARGE SCALE GENOMIC DNA]</scope>
    <source>
        <strain evidence="11 12">CC-CFT486</strain>
    </source>
</reference>
<comment type="cofactor">
    <cofactor evidence="1 10">
        <name>pyridoxal 5'-phosphate</name>
        <dbReference type="ChEBI" id="CHEBI:597326"/>
    </cofactor>
</comment>
<protein>
    <recommendedName>
        <fullName evidence="10">Adenosylmethionine-8-amino-7-oxononanoate aminotransferase</fullName>
        <ecNumber evidence="10">2.6.1.62</ecNumber>
    </recommendedName>
    <alternativeName>
        <fullName evidence="10">7,8-diamino-pelargonic acid aminotransferase</fullName>
        <shortName evidence="10">DAPA AT</shortName>
        <shortName evidence="10">DAPA aminotransferase</shortName>
    </alternativeName>
    <alternativeName>
        <fullName evidence="10">7,8-diaminononanoate synthase</fullName>
        <shortName evidence="10">DANS</shortName>
    </alternativeName>
    <alternativeName>
        <fullName evidence="10">Diaminopelargonic acid synthase</fullName>
    </alternativeName>
</protein>
<feature type="binding site" evidence="10">
    <location>
        <position position="33"/>
    </location>
    <ligand>
        <name>substrate</name>
    </ligand>
</feature>
<feature type="binding site" evidence="10">
    <location>
        <position position="126"/>
    </location>
    <ligand>
        <name>substrate</name>
    </ligand>
</feature>
<dbReference type="FunFam" id="3.40.640.10:FF:000041">
    <property type="entry name" value="Adenosylmethionine-8-amino-7-oxononanoate aminotransferase"/>
    <property type="match status" value="1"/>
</dbReference>
<dbReference type="Pfam" id="PF00202">
    <property type="entry name" value="Aminotran_3"/>
    <property type="match status" value="1"/>
</dbReference>
<keyword evidence="3 10" id="KW-0032">Aminotransferase</keyword>
<keyword evidence="5 10" id="KW-0949">S-adenosyl-L-methionine</keyword>
<feature type="binding site" evidence="10">
    <location>
        <position position="288"/>
    </location>
    <ligand>
        <name>substrate</name>
    </ligand>
</feature>
<feature type="binding site" evidence="10">
    <location>
        <position position="372"/>
    </location>
    <ligand>
        <name>substrate</name>
    </ligand>
</feature>
<dbReference type="InterPro" id="IPR015421">
    <property type="entry name" value="PyrdxlP-dep_Trfase_major"/>
</dbReference>
<dbReference type="UniPathway" id="UPA00078">
    <property type="reaction ID" value="UER00160"/>
</dbReference>
<evidence type="ECO:0000256" key="2">
    <source>
        <dbReference type="ARBA" id="ARBA00005063"/>
    </source>
</evidence>
<dbReference type="SUPFAM" id="SSF53383">
    <property type="entry name" value="PLP-dependent transferases"/>
    <property type="match status" value="1"/>
</dbReference>
<evidence type="ECO:0000256" key="3">
    <source>
        <dbReference type="ARBA" id="ARBA00022576"/>
    </source>
</evidence>
<feature type="site" description="Participates in the substrate recognition with KAPA and in a stacking interaction with the adenine ring of SAM" evidence="10">
    <location>
        <position position="3"/>
    </location>
</feature>
<evidence type="ECO:0000256" key="1">
    <source>
        <dbReference type="ARBA" id="ARBA00001933"/>
    </source>
</evidence>
<feature type="modified residue" description="N6-(pyridoxal phosphate)lysine" evidence="10">
    <location>
        <position position="255"/>
    </location>
</feature>
<dbReference type="Proteomes" id="UP000321571">
    <property type="component" value="Unassembled WGS sequence"/>
</dbReference>
<keyword evidence="4 10" id="KW-0808">Transferase</keyword>
<dbReference type="OrthoDB" id="4510254at2"/>
<organism evidence="11 12">
    <name type="scientific">Aeromicrobium terrae</name>
    <dbReference type="NCBI Taxonomy" id="2498846"/>
    <lineage>
        <taxon>Bacteria</taxon>
        <taxon>Bacillati</taxon>
        <taxon>Actinomycetota</taxon>
        <taxon>Actinomycetes</taxon>
        <taxon>Propionibacteriales</taxon>
        <taxon>Nocardioidaceae</taxon>
        <taxon>Aeromicrobium</taxon>
    </lineage>
</organism>
<sequence length="406" mass="42523">MHDPNPPHQVVSASGVTLTLADGTELLDGMSSWWAAVHGYRHPRLDAAVMKQLDSMAHVMFGGLTHEPAVELVRRLVDLTPAGLDHVFLADSGSVSVEVALKMALQYQRGRGQAQRTTMLSIRGGYHGDTFGAMSVSDPVGGMHEMFTDTLASTVFLPRPPAGLDADIDAWIAESTSLVEQHADRVAAVIVEPVLQGAGGMHVYPPAVVRWLREQADAHGWLLILDEIATGFGRTGTMFATERAGVVPDVMCVGKALSGGYLTLAAALCTSDVVEGVEASEAGALMHGPTYMGNPLACAVASASLDLLGENDALAAVARVNAGLESGLAPARDLGHVLDVRTLGAVGVVQLDRPVDIPVAARAAAGLGVWIRPFRDLVYVMPPYVSTDDEVARMAAAVVAAAQSCV</sequence>
<comment type="catalytic activity">
    <reaction evidence="8 10">
        <text>(8S)-8-amino-7-oxononanoate + S-adenosyl-L-methionine = S-adenosyl-4-methylsulfanyl-2-oxobutanoate + (7R,8S)-7,8-diammoniononanoate</text>
        <dbReference type="Rhea" id="RHEA:16861"/>
        <dbReference type="ChEBI" id="CHEBI:16490"/>
        <dbReference type="ChEBI" id="CHEBI:59789"/>
        <dbReference type="ChEBI" id="CHEBI:149468"/>
        <dbReference type="ChEBI" id="CHEBI:149469"/>
        <dbReference type="EC" id="2.6.1.62"/>
    </reaction>
</comment>
<feature type="binding site" evidence="10">
    <location>
        <begin position="289"/>
        <end position="290"/>
    </location>
    <ligand>
        <name>pyridoxal 5'-phosphate</name>
        <dbReference type="ChEBI" id="CHEBI:597326"/>
    </ligand>
</feature>
<dbReference type="CDD" id="cd00610">
    <property type="entry name" value="OAT_like"/>
    <property type="match status" value="1"/>
</dbReference>
<dbReference type="InterPro" id="IPR015422">
    <property type="entry name" value="PyrdxlP-dep_Trfase_small"/>
</dbReference>
<dbReference type="PROSITE" id="PS00600">
    <property type="entry name" value="AA_TRANSFER_CLASS_3"/>
    <property type="match status" value="1"/>
</dbReference>
<dbReference type="EMBL" id="VDUX01000004">
    <property type="protein sequence ID" value="TXL60952.1"/>
    <property type="molecule type" value="Genomic_DNA"/>
</dbReference>
<dbReference type="AlphaFoldDB" id="A0A5C8NID0"/>
<dbReference type="GO" id="GO:0030170">
    <property type="term" value="F:pyridoxal phosphate binding"/>
    <property type="evidence" value="ECO:0007669"/>
    <property type="project" value="UniProtKB-UniRule"/>
</dbReference>
<dbReference type="InterPro" id="IPR005814">
    <property type="entry name" value="Aminotrans_3"/>
</dbReference>
<dbReference type="InterPro" id="IPR005815">
    <property type="entry name" value="BioA"/>
</dbReference>
<name>A0A5C8NID0_9ACTN</name>
<evidence type="ECO:0000313" key="11">
    <source>
        <dbReference type="EMBL" id="TXL60952.1"/>
    </source>
</evidence>
<dbReference type="InterPro" id="IPR049704">
    <property type="entry name" value="Aminotrans_3_PPA_site"/>
</dbReference>